<name>A0A7W7CNZ6_9ACTN</name>
<dbReference type="RefSeq" id="WP_184950837.1">
    <property type="nucleotide sequence ID" value="NZ_BOMC01000002.1"/>
</dbReference>
<sequence length="150" mass="16085">MRAPRTRHWPWIAVVVVAVAGAGGSLAYGRGGDGPAKADTGVAGRPVTREGIFQYTVNAVDCTTTCTVRITIKNLSDEPRKPGIAFARAFDPDGAVHLADAVASVRRGTHLFEDLGPRSEVTDNLFYAMPEIRYLELRETSESAGITVTL</sequence>
<proteinExistence type="predicted"/>
<dbReference type="EMBL" id="JACHMF010000001">
    <property type="protein sequence ID" value="MBB4692069.1"/>
    <property type="molecule type" value="Genomic_DNA"/>
</dbReference>
<dbReference type="AlphaFoldDB" id="A0A7W7CNZ6"/>
<accession>A0A7W7CNZ6</accession>
<evidence type="ECO:0000313" key="2">
    <source>
        <dbReference type="Proteomes" id="UP000542742"/>
    </source>
</evidence>
<evidence type="ECO:0000313" key="1">
    <source>
        <dbReference type="EMBL" id="MBB4692069.1"/>
    </source>
</evidence>
<keyword evidence="2" id="KW-1185">Reference proteome</keyword>
<organism evidence="1 2">
    <name type="scientific">Paractinoplanes abujensis</name>
    <dbReference type="NCBI Taxonomy" id="882441"/>
    <lineage>
        <taxon>Bacteria</taxon>
        <taxon>Bacillati</taxon>
        <taxon>Actinomycetota</taxon>
        <taxon>Actinomycetes</taxon>
        <taxon>Micromonosporales</taxon>
        <taxon>Micromonosporaceae</taxon>
        <taxon>Paractinoplanes</taxon>
    </lineage>
</organism>
<protein>
    <recommendedName>
        <fullName evidence="3">DUF4352 domain-containing protein</fullName>
    </recommendedName>
</protein>
<reference evidence="1 2" key="1">
    <citation type="submission" date="2020-08" db="EMBL/GenBank/DDBJ databases">
        <title>Sequencing the genomes of 1000 actinobacteria strains.</title>
        <authorList>
            <person name="Klenk H.-P."/>
        </authorList>
    </citation>
    <scope>NUCLEOTIDE SEQUENCE [LARGE SCALE GENOMIC DNA]</scope>
    <source>
        <strain evidence="1 2">DSM 45518</strain>
    </source>
</reference>
<dbReference type="Proteomes" id="UP000542742">
    <property type="component" value="Unassembled WGS sequence"/>
</dbReference>
<evidence type="ECO:0008006" key="3">
    <source>
        <dbReference type="Google" id="ProtNLM"/>
    </source>
</evidence>
<gene>
    <name evidence="1" type="ORF">BKA14_002217</name>
</gene>
<comment type="caution">
    <text evidence="1">The sequence shown here is derived from an EMBL/GenBank/DDBJ whole genome shotgun (WGS) entry which is preliminary data.</text>
</comment>